<dbReference type="InterPro" id="IPR001305">
    <property type="entry name" value="HSP_DnaJ_Cys-rich_dom"/>
</dbReference>
<comment type="subcellular location">
    <subcellularLocation>
        <location evidence="11">Cytoplasm</location>
    </subcellularLocation>
</comment>
<dbReference type="GO" id="GO:0051082">
    <property type="term" value="F:unfolded protein binding"/>
    <property type="evidence" value="ECO:0007669"/>
    <property type="project" value="UniProtKB-UniRule"/>
</dbReference>
<feature type="repeat" description="CXXCXGXG motif" evidence="11">
    <location>
        <begin position="158"/>
        <end position="165"/>
    </location>
</feature>
<name>A0A2S0WFD3_9CORY</name>
<keyword evidence="4 11" id="KW-0677">Repeat</keyword>
<dbReference type="Pfam" id="PF01556">
    <property type="entry name" value="DnaJ_C"/>
    <property type="match status" value="1"/>
</dbReference>
<dbReference type="CDD" id="cd06257">
    <property type="entry name" value="DnaJ"/>
    <property type="match status" value="1"/>
</dbReference>
<dbReference type="NCBIfam" id="NF010871">
    <property type="entry name" value="PRK14278.1"/>
    <property type="match status" value="1"/>
</dbReference>
<feature type="repeat" description="CXXCXGXG motif" evidence="11">
    <location>
        <begin position="184"/>
        <end position="191"/>
    </location>
</feature>
<keyword evidence="5 11" id="KW-0863">Zinc-finger</keyword>
<dbReference type="PANTHER" id="PTHR43096">
    <property type="entry name" value="DNAJ HOMOLOG 1, MITOCHONDRIAL-RELATED"/>
    <property type="match status" value="1"/>
</dbReference>
<evidence type="ECO:0000256" key="8">
    <source>
        <dbReference type="ARBA" id="ARBA00023186"/>
    </source>
</evidence>
<dbReference type="PANTHER" id="PTHR43096:SF48">
    <property type="entry name" value="CHAPERONE PROTEIN DNAJ"/>
    <property type="match status" value="1"/>
</dbReference>
<dbReference type="AlphaFoldDB" id="A0A2S0WFD3"/>
<dbReference type="InterPro" id="IPR012724">
    <property type="entry name" value="DnaJ"/>
</dbReference>
<keyword evidence="8 11" id="KW-0143">Chaperone</keyword>
<dbReference type="NCBIfam" id="TIGR02349">
    <property type="entry name" value="DnaJ_bact"/>
    <property type="match status" value="1"/>
</dbReference>
<dbReference type="PRINTS" id="PR00625">
    <property type="entry name" value="JDOMAIN"/>
</dbReference>
<keyword evidence="3 11" id="KW-0479">Metal-binding</keyword>
<dbReference type="SMART" id="SM00271">
    <property type="entry name" value="DnaJ"/>
    <property type="match status" value="1"/>
</dbReference>
<dbReference type="Gene3D" id="2.10.230.10">
    <property type="entry name" value="Heat shock protein DnaJ, cysteine-rich domain"/>
    <property type="match status" value="1"/>
</dbReference>
<keyword evidence="7 11" id="KW-0346">Stress response</keyword>
<dbReference type="InterPro" id="IPR036410">
    <property type="entry name" value="HSP_DnaJ_Cys-rich_dom_sf"/>
</dbReference>
<dbReference type="Pfam" id="PF00226">
    <property type="entry name" value="DnaJ"/>
    <property type="match status" value="1"/>
</dbReference>
<comment type="subunit">
    <text evidence="11">Homodimer.</text>
</comment>
<dbReference type="CDD" id="cd10747">
    <property type="entry name" value="DnaJ_C"/>
    <property type="match status" value="1"/>
</dbReference>
<reference evidence="13" key="1">
    <citation type="submission" date="2018-01" db="EMBL/GenBank/DDBJ databases">
        <authorList>
            <person name="Li J."/>
        </authorList>
    </citation>
    <scope>NUCLEOTIDE SEQUENCE [LARGE SCALE GENOMIC DNA]</scope>
    <source>
        <strain evidence="13">2184</strain>
    </source>
</reference>
<feature type="binding site" evidence="11">
    <location>
        <position position="184"/>
    </location>
    <ligand>
        <name>Zn(2+)</name>
        <dbReference type="ChEBI" id="CHEBI:29105"/>
        <label>2</label>
    </ligand>
</feature>
<dbReference type="InterPro" id="IPR001623">
    <property type="entry name" value="DnaJ_domain"/>
</dbReference>
<feature type="binding site" evidence="11">
    <location>
        <position position="161"/>
    </location>
    <ligand>
        <name>Zn(2+)</name>
        <dbReference type="ChEBI" id="CHEBI:29105"/>
        <label>2</label>
    </ligand>
</feature>
<dbReference type="RefSeq" id="WP_108404478.1">
    <property type="nucleotide sequence ID" value="NZ_CP026948.1"/>
</dbReference>
<dbReference type="GO" id="GO:0005737">
    <property type="term" value="C:cytoplasm"/>
    <property type="evidence" value="ECO:0007669"/>
    <property type="project" value="UniProtKB-SubCell"/>
</dbReference>
<dbReference type="Proteomes" id="UP000244754">
    <property type="component" value="Chromosome"/>
</dbReference>
<dbReference type="OrthoDB" id="9779889at2"/>
<dbReference type="Gene3D" id="1.10.287.110">
    <property type="entry name" value="DnaJ domain"/>
    <property type="match status" value="1"/>
</dbReference>
<comment type="similarity">
    <text evidence="9 11">Belongs to the DnaJ family.</text>
</comment>
<sequence length="377" mass="40403">MARDYYGILGVDREATEQEIKRAYRKLARKYHPDVNPSAEAAEKFQEIALAQEVLLDPSKRRIVDRGGDPMEQGQAAPGGGFGGFGDIFEAFFGGAGAGSGRQPRSRVQPGNDALLRTTISLDDAFLGVKKDVTVDTAVLCETCHGTGSQSQAKPVACERCHGTGSIEEVQQSFLGNIMTTRECPTCRGFGEVIKDPCRQCAGDGRVRARRDLTVNIPAGIADGMRIRMAGQGEVGHGGGPAGDLYVEVHTSPHPIFAREGDNLHLHVKVPMYEAALGTAVEVETLGGGTTDIEVPAGTQPGERVVLTGAGMPRLRSQEAGDMIAHIDVVVPTELRPEEREALEGLRDGHPATASVAADGEGRDESFFGRMRERFRR</sequence>
<evidence type="ECO:0000256" key="9">
    <source>
        <dbReference type="ARBA" id="ARBA00061004"/>
    </source>
</evidence>
<comment type="cofactor">
    <cofactor evidence="11">
        <name>Zn(2+)</name>
        <dbReference type="ChEBI" id="CHEBI:29105"/>
    </cofactor>
    <text evidence="11">Binds 2 Zn(2+) ions per monomer.</text>
</comment>
<dbReference type="InterPro" id="IPR008971">
    <property type="entry name" value="HSP40/DnaJ_pept-bd"/>
</dbReference>
<feature type="binding site" evidence="11">
    <location>
        <position position="201"/>
    </location>
    <ligand>
        <name>Zn(2+)</name>
        <dbReference type="ChEBI" id="CHEBI:29105"/>
        <label>1</label>
    </ligand>
</feature>
<dbReference type="Gene3D" id="2.60.260.20">
    <property type="entry name" value="Urease metallochaperone UreE, N-terminal domain"/>
    <property type="match status" value="2"/>
</dbReference>
<dbReference type="EMBL" id="CP026948">
    <property type="protein sequence ID" value="AWB84469.1"/>
    <property type="molecule type" value="Genomic_DNA"/>
</dbReference>
<dbReference type="CDD" id="cd10719">
    <property type="entry name" value="DnaJ_zf"/>
    <property type="match status" value="1"/>
</dbReference>
<evidence type="ECO:0000256" key="6">
    <source>
        <dbReference type="ARBA" id="ARBA00022833"/>
    </source>
</evidence>
<dbReference type="SUPFAM" id="SSF46565">
    <property type="entry name" value="Chaperone J-domain"/>
    <property type="match status" value="1"/>
</dbReference>
<dbReference type="HAMAP" id="MF_01152">
    <property type="entry name" value="DnaJ"/>
    <property type="match status" value="1"/>
</dbReference>
<keyword evidence="2 11" id="KW-0235">DNA replication</keyword>
<dbReference type="FunFam" id="2.60.260.20:FF:000005">
    <property type="entry name" value="Chaperone protein dnaJ 1, mitochondrial"/>
    <property type="match status" value="1"/>
</dbReference>
<feature type="binding site" evidence="11">
    <location>
        <position position="187"/>
    </location>
    <ligand>
        <name>Zn(2+)</name>
        <dbReference type="ChEBI" id="CHEBI:29105"/>
        <label>2</label>
    </ligand>
</feature>
<dbReference type="FunFam" id="2.10.230.10:FF:000002">
    <property type="entry name" value="Molecular chaperone DnaJ"/>
    <property type="match status" value="1"/>
</dbReference>
<evidence type="ECO:0000256" key="2">
    <source>
        <dbReference type="ARBA" id="ARBA00022705"/>
    </source>
</evidence>
<feature type="repeat" description="CXXCXGXG motif" evidence="11">
    <location>
        <begin position="198"/>
        <end position="205"/>
    </location>
</feature>
<dbReference type="SUPFAM" id="SSF49493">
    <property type="entry name" value="HSP40/DnaJ peptide-binding domain"/>
    <property type="match status" value="2"/>
</dbReference>
<evidence type="ECO:0000256" key="4">
    <source>
        <dbReference type="ARBA" id="ARBA00022737"/>
    </source>
</evidence>
<dbReference type="KEGG" id="clia:C3E79_08220"/>
<dbReference type="GO" id="GO:0008270">
    <property type="term" value="F:zinc ion binding"/>
    <property type="evidence" value="ECO:0007669"/>
    <property type="project" value="UniProtKB-UniRule"/>
</dbReference>
<evidence type="ECO:0000256" key="7">
    <source>
        <dbReference type="ARBA" id="ARBA00023016"/>
    </source>
</evidence>
<evidence type="ECO:0000256" key="10">
    <source>
        <dbReference type="ARBA" id="ARBA00067609"/>
    </source>
</evidence>
<protein>
    <recommendedName>
        <fullName evidence="10 11">Chaperone protein DnaJ</fullName>
    </recommendedName>
</protein>
<keyword evidence="1 11" id="KW-0963">Cytoplasm</keyword>
<dbReference type="Pfam" id="PF00684">
    <property type="entry name" value="DnaJ_CXXCXGXG"/>
    <property type="match status" value="1"/>
</dbReference>
<feature type="binding site" evidence="11">
    <location>
        <position position="158"/>
    </location>
    <ligand>
        <name>Zn(2+)</name>
        <dbReference type="ChEBI" id="CHEBI:29105"/>
        <label>2</label>
    </ligand>
</feature>
<dbReference type="GO" id="GO:0006260">
    <property type="term" value="P:DNA replication"/>
    <property type="evidence" value="ECO:0007669"/>
    <property type="project" value="UniProtKB-KW"/>
</dbReference>
<accession>A0A2S0WFD3</accession>
<evidence type="ECO:0000256" key="5">
    <source>
        <dbReference type="ARBA" id="ARBA00022771"/>
    </source>
</evidence>
<organism evidence="12 13">
    <name type="scientific">Corynebacterium liangguodongii</name>
    <dbReference type="NCBI Taxonomy" id="2079535"/>
    <lineage>
        <taxon>Bacteria</taxon>
        <taxon>Bacillati</taxon>
        <taxon>Actinomycetota</taxon>
        <taxon>Actinomycetes</taxon>
        <taxon>Mycobacteriales</taxon>
        <taxon>Corynebacteriaceae</taxon>
        <taxon>Corynebacterium</taxon>
    </lineage>
</organism>
<dbReference type="NCBIfam" id="NF008035">
    <property type="entry name" value="PRK10767.1"/>
    <property type="match status" value="1"/>
</dbReference>
<feature type="binding site" evidence="11">
    <location>
        <position position="141"/>
    </location>
    <ligand>
        <name>Zn(2+)</name>
        <dbReference type="ChEBI" id="CHEBI:29105"/>
        <label>1</label>
    </ligand>
</feature>
<evidence type="ECO:0000313" key="13">
    <source>
        <dbReference type="Proteomes" id="UP000244754"/>
    </source>
</evidence>
<comment type="domain">
    <text evidence="11">The J domain is necessary and sufficient to stimulate DnaK ATPase activity. Zinc center 1 plays an important role in the autonomous, DnaK-independent chaperone activity of DnaJ. Zinc center 2 is essential for interaction with DnaK and for DnaJ activity.</text>
</comment>
<dbReference type="GO" id="GO:0009408">
    <property type="term" value="P:response to heat"/>
    <property type="evidence" value="ECO:0007669"/>
    <property type="project" value="InterPro"/>
</dbReference>
<dbReference type="GO" id="GO:0005524">
    <property type="term" value="F:ATP binding"/>
    <property type="evidence" value="ECO:0007669"/>
    <property type="project" value="InterPro"/>
</dbReference>
<dbReference type="InterPro" id="IPR002939">
    <property type="entry name" value="DnaJ_C"/>
</dbReference>
<comment type="function">
    <text evidence="11">Participates actively in the response to hyperosmotic and heat shock by preventing the aggregation of stress-denatured proteins and by disaggregating proteins, also in an autonomous, DnaK-independent fashion. Unfolded proteins bind initially to DnaJ; upon interaction with the DnaJ-bound protein, DnaK hydrolyzes its bound ATP, resulting in the formation of a stable complex. GrpE releases ADP from DnaK; ATP binding to DnaK triggers the release of the substrate protein, thus completing the reaction cycle. Several rounds of ATP-dependent interactions between DnaJ, DnaK and GrpE are required for fully efficient folding. Also involved, together with DnaK and GrpE, in the DNA replication of plasmids through activation of initiation proteins.</text>
</comment>
<dbReference type="GO" id="GO:0031072">
    <property type="term" value="F:heat shock protein binding"/>
    <property type="evidence" value="ECO:0007669"/>
    <property type="project" value="InterPro"/>
</dbReference>
<proteinExistence type="inferred from homology"/>
<evidence type="ECO:0000256" key="11">
    <source>
        <dbReference type="HAMAP-Rule" id="MF_01152"/>
    </source>
</evidence>
<feature type="binding site" evidence="11">
    <location>
        <position position="144"/>
    </location>
    <ligand>
        <name>Zn(2+)</name>
        <dbReference type="ChEBI" id="CHEBI:29105"/>
        <label>1</label>
    </ligand>
</feature>
<dbReference type="PROSITE" id="PS50076">
    <property type="entry name" value="DNAJ_2"/>
    <property type="match status" value="1"/>
</dbReference>
<evidence type="ECO:0000256" key="3">
    <source>
        <dbReference type="ARBA" id="ARBA00022723"/>
    </source>
</evidence>
<dbReference type="GO" id="GO:0042026">
    <property type="term" value="P:protein refolding"/>
    <property type="evidence" value="ECO:0007669"/>
    <property type="project" value="TreeGrafter"/>
</dbReference>
<dbReference type="PROSITE" id="PS51188">
    <property type="entry name" value="ZF_CR"/>
    <property type="match status" value="1"/>
</dbReference>
<feature type="repeat" description="CXXCXGXG motif" evidence="11">
    <location>
        <begin position="141"/>
        <end position="148"/>
    </location>
</feature>
<keyword evidence="6 11" id="KW-0862">Zinc</keyword>
<feature type="binding site" evidence="11">
    <location>
        <position position="198"/>
    </location>
    <ligand>
        <name>Zn(2+)</name>
        <dbReference type="ChEBI" id="CHEBI:29105"/>
        <label>1</label>
    </ligand>
</feature>
<keyword evidence="13" id="KW-1185">Reference proteome</keyword>
<evidence type="ECO:0000313" key="12">
    <source>
        <dbReference type="EMBL" id="AWB84469.1"/>
    </source>
</evidence>
<dbReference type="InterPro" id="IPR036869">
    <property type="entry name" value="J_dom_sf"/>
</dbReference>
<evidence type="ECO:0000256" key="1">
    <source>
        <dbReference type="ARBA" id="ARBA00022490"/>
    </source>
</evidence>
<gene>
    <name evidence="11" type="primary">dnaJ</name>
    <name evidence="12" type="ORF">C3E79_08220</name>
</gene>
<dbReference type="SUPFAM" id="SSF57938">
    <property type="entry name" value="DnaJ/Hsp40 cysteine-rich domain"/>
    <property type="match status" value="1"/>
</dbReference>